<dbReference type="PANTHER" id="PTHR47331">
    <property type="entry name" value="PHD-TYPE DOMAIN-CONTAINING PROTEIN"/>
    <property type="match status" value="1"/>
</dbReference>
<dbReference type="InterPro" id="IPR005312">
    <property type="entry name" value="DUF1759"/>
</dbReference>
<sequence length="367" mass="41814">VEAITGFEDAVRKAEAAEDLKKCEDQAKINAANPNPNQPPAASQGQKPKLPQLTLPTFLGYLEDWLSFRDSFNQVVHRRTDLSGAEKLSYLFSDLESPALETIQAIPMEDKKYNDAYTRLTEQFEHTRRSCTGTLMRFSTSYNKPNKANLLLATDFYFNIIRSVVVRVKENEPVAHESVLGWLVGGGRATARPTKLICNNLTVTIDQRLQQFWEVEHLPTEKALTQEEQLCEHHFQTTTTRLENGSYKVELTLKKSPRYWDTRGPWQPRGSTKRPACSPEHASYNLPHHAIIKPSSTTNKCRVVFDARPKTTATTSLNDQLIVGPVLQDDLHTLLVRWRFWMIQLVADITQMYLQIWVHSSTSIFSG</sequence>
<proteinExistence type="predicted"/>
<reference evidence="2" key="1">
    <citation type="submission" date="2021-06" db="EMBL/GenBank/DDBJ databases">
        <authorList>
            <person name="Hodson N. C."/>
            <person name="Mongue J. A."/>
            <person name="Jaron S. K."/>
        </authorList>
    </citation>
    <scope>NUCLEOTIDE SEQUENCE</scope>
</reference>
<protein>
    <submittedName>
        <fullName evidence="2">Uncharacterized protein</fullName>
    </submittedName>
</protein>
<keyword evidence="3" id="KW-1185">Reference proteome</keyword>
<name>A0A8J2LCR3_9HEXA</name>
<evidence type="ECO:0000256" key="1">
    <source>
        <dbReference type="SAM" id="MobiDB-lite"/>
    </source>
</evidence>
<evidence type="ECO:0000313" key="2">
    <source>
        <dbReference type="EMBL" id="CAG7830484.1"/>
    </source>
</evidence>
<evidence type="ECO:0000313" key="3">
    <source>
        <dbReference type="Proteomes" id="UP000708208"/>
    </source>
</evidence>
<organism evidence="2 3">
    <name type="scientific">Allacma fusca</name>
    <dbReference type="NCBI Taxonomy" id="39272"/>
    <lineage>
        <taxon>Eukaryota</taxon>
        <taxon>Metazoa</taxon>
        <taxon>Ecdysozoa</taxon>
        <taxon>Arthropoda</taxon>
        <taxon>Hexapoda</taxon>
        <taxon>Collembola</taxon>
        <taxon>Symphypleona</taxon>
        <taxon>Sminthuridae</taxon>
        <taxon>Allacma</taxon>
    </lineage>
</organism>
<dbReference type="EMBL" id="CAJVCH010556055">
    <property type="protein sequence ID" value="CAG7830484.1"/>
    <property type="molecule type" value="Genomic_DNA"/>
</dbReference>
<feature type="non-terminal residue" evidence="2">
    <location>
        <position position="1"/>
    </location>
</feature>
<accession>A0A8J2LCR3</accession>
<comment type="caution">
    <text evidence="2">The sequence shown here is derived from an EMBL/GenBank/DDBJ whole genome shotgun (WGS) entry which is preliminary data.</text>
</comment>
<gene>
    <name evidence="2" type="ORF">AFUS01_LOCUS40283</name>
</gene>
<dbReference type="AlphaFoldDB" id="A0A8J2LCR3"/>
<feature type="region of interest" description="Disordered" evidence="1">
    <location>
        <begin position="30"/>
        <end position="49"/>
    </location>
</feature>
<dbReference type="PANTHER" id="PTHR47331:SF1">
    <property type="entry name" value="GAG-LIKE PROTEIN"/>
    <property type="match status" value="1"/>
</dbReference>
<dbReference type="Pfam" id="PF03564">
    <property type="entry name" value="DUF1759"/>
    <property type="match status" value="1"/>
</dbReference>
<dbReference type="Proteomes" id="UP000708208">
    <property type="component" value="Unassembled WGS sequence"/>
</dbReference>